<dbReference type="EMBL" id="MZNU01000298">
    <property type="protein sequence ID" value="OWP00923.1"/>
    <property type="molecule type" value="Genomic_DNA"/>
</dbReference>
<dbReference type="Proteomes" id="UP000242519">
    <property type="component" value="Unassembled WGS sequence"/>
</dbReference>
<accession>A0A218Z034</accession>
<feature type="compositionally biased region" description="Basic and acidic residues" evidence="1">
    <location>
        <begin position="182"/>
        <end position="194"/>
    </location>
</feature>
<organism evidence="2 3">
    <name type="scientific">Diplocarpon coronariae</name>
    <dbReference type="NCBI Taxonomy" id="2795749"/>
    <lineage>
        <taxon>Eukaryota</taxon>
        <taxon>Fungi</taxon>
        <taxon>Dikarya</taxon>
        <taxon>Ascomycota</taxon>
        <taxon>Pezizomycotina</taxon>
        <taxon>Leotiomycetes</taxon>
        <taxon>Helotiales</taxon>
        <taxon>Drepanopezizaceae</taxon>
        <taxon>Diplocarpon</taxon>
    </lineage>
</organism>
<evidence type="ECO:0000313" key="3">
    <source>
        <dbReference type="Proteomes" id="UP000242519"/>
    </source>
</evidence>
<sequence>MCQLHKVKYLICGNSQYEPATTCSWYDDPANAEKRFSRAVADRCPSLTRPAPGTAVVKRHAKCFWCEICGFVRRGELPPLTEEERRRKEVWAMRIKCWNDFVDAQVAYTRKRLERAERRHIRRVYDAEDPEPVYGRAAMCQHHHHHHHHHHHTHTHTHTHTHHYSPHPQDTHGVPVAPDSDTDSHSAHDADQRSRGQIIAEFLSDDPIPSIREYQSWHGLPQA</sequence>
<evidence type="ECO:0000256" key="1">
    <source>
        <dbReference type="SAM" id="MobiDB-lite"/>
    </source>
</evidence>
<feature type="region of interest" description="Disordered" evidence="1">
    <location>
        <begin position="141"/>
        <end position="205"/>
    </location>
</feature>
<reference evidence="2 3" key="1">
    <citation type="submission" date="2017-04" db="EMBL/GenBank/DDBJ databases">
        <title>Draft genome sequence of Marssonina coronaria NL1: causal agent of apple blotch.</title>
        <authorList>
            <person name="Cheng Q."/>
        </authorList>
    </citation>
    <scope>NUCLEOTIDE SEQUENCE [LARGE SCALE GENOMIC DNA]</scope>
    <source>
        <strain evidence="2 3">NL1</strain>
    </source>
</reference>
<protein>
    <submittedName>
        <fullName evidence="2">Uncharacterized protein</fullName>
    </submittedName>
</protein>
<comment type="caution">
    <text evidence="2">The sequence shown here is derived from an EMBL/GenBank/DDBJ whole genome shotgun (WGS) entry which is preliminary data.</text>
</comment>
<gene>
    <name evidence="2" type="ORF">B2J93_219</name>
</gene>
<dbReference type="AlphaFoldDB" id="A0A218Z034"/>
<feature type="compositionally biased region" description="Basic residues" evidence="1">
    <location>
        <begin position="141"/>
        <end position="165"/>
    </location>
</feature>
<name>A0A218Z034_9HELO</name>
<evidence type="ECO:0000313" key="2">
    <source>
        <dbReference type="EMBL" id="OWP00923.1"/>
    </source>
</evidence>
<keyword evidence="3" id="KW-1185">Reference proteome</keyword>
<proteinExistence type="predicted"/>
<dbReference type="InParanoid" id="A0A218Z034"/>